<reference evidence="2 3" key="1">
    <citation type="journal article" date="2015" name="Genome Biol. Evol.">
        <title>Phylogenomic analyses indicate that early fungi evolved digesting cell walls of algal ancestors of land plants.</title>
        <authorList>
            <person name="Chang Y."/>
            <person name="Wang S."/>
            <person name="Sekimoto S."/>
            <person name="Aerts A.L."/>
            <person name="Choi C."/>
            <person name="Clum A."/>
            <person name="LaButti K.M."/>
            <person name="Lindquist E.A."/>
            <person name="Yee Ngan C."/>
            <person name="Ohm R.A."/>
            <person name="Salamov A.A."/>
            <person name="Grigoriev I.V."/>
            <person name="Spatafora J.W."/>
            <person name="Berbee M.L."/>
        </authorList>
    </citation>
    <scope>NUCLEOTIDE SEQUENCE [LARGE SCALE GENOMIC DNA]</scope>
    <source>
        <strain evidence="2 3">JEL478</strain>
    </source>
</reference>
<name>A0A139A0G6_GONPJ</name>
<accession>A0A139A0G6</accession>
<sequence length="387" mass="43138">MNDFFNSGIFKSGVGPTYGDTTPRNGDFFASEDHLRYNFEKPKGDFFASGDVLRYNSNPVKRRFDDNENGNENDNVDMYIDHRESRVQAPDRKRHKRRRSRSRSQKRTKRGFELPDHLKDDFDPNVLTVASLMSKMSREHVDLPAQRQAKSYYVNLYKSKLRDMQISYVQRMSAPASSVGVRFRMRHRHRYRNCGVPKTDVSDVNEATCVDATSNSGMPELDKYPMGGTYPPNSPQLIQLLQDACTIAGLDQNWATNAAIHALIAKESGGRIGIPNYTRTDLWPSLWEKMKSGDPSYRGNGGNQSRRDCIGLGQLCFDSGSVFRMLSDSSGAPALGNPLAEAVGLLRTIQVAYGTPEILLYGGTKPDGTYWGGHNSASGGASGFDGY</sequence>
<feature type="compositionally biased region" description="Basic and acidic residues" evidence="1">
    <location>
        <begin position="79"/>
        <end position="91"/>
    </location>
</feature>
<keyword evidence="3" id="KW-1185">Reference proteome</keyword>
<proteinExistence type="predicted"/>
<organism evidence="2 3">
    <name type="scientific">Gonapodya prolifera (strain JEL478)</name>
    <name type="common">Monoblepharis prolifera</name>
    <dbReference type="NCBI Taxonomy" id="1344416"/>
    <lineage>
        <taxon>Eukaryota</taxon>
        <taxon>Fungi</taxon>
        <taxon>Fungi incertae sedis</taxon>
        <taxon>Chytridiomycota</taxon>
        <taxon>Chytridiomycota incertae sedis</taxon>
        <taxon>Monoblepharidomycetes</taxon>
        <taxon>Monoblepharidales</taxon>
        <taxon>Gonapodyaceae</taxon>
        <taxon>Gonapodya</taxon>
    </lineage>
</organism>
<evidence type="ECO:0000313" key="2">
    <source>
        <dbReference type="EMBL" id="KXS10214.1"/>
    </source>
</evidence>
<feature type="region of interest" description="Disordered" evidence="1">
    <location>
        <begin position="60"/>
        <end position="117"/>
    </location>
</feature>
<dbReference type="Proteomes" id="UP000070544">
    <property type="component" value="Unassembled WGS sequence"/>
</dbReference>
<protein>
    <submittedName>
        <fullName evidence="2">Uncharacterized protein</fullName>
    </submittedName>
</protein>
<dbReference type="OrthoDB" id="2108436at2759"/>
<gene>
    <name evidence="2" type="ORF">M427DRAFT_48504</name>
</gene>
<dbReference type="InterPro" id="IPR011015">
    <property type="entry name" value="LEM/LEM-like_dom_sf"/>
</dbReference>
<dbReference type="AlphaFoldDB" id="A0A139A0G6"/>
<evidence type="ECO:0000256" key="1">
    <source>
        <dbReference type="SAM" id="MobiDB-lite"/>
    </source>
</evidence>
<dbReference type="Gene3D" id="1.10.720.40">
    <property type="match status" value="1"/>
</dbReference>
<evidence type="ECO:0000313" key="3">
    <source>
        <dbReference type="Proteomes" id="UP000070544"/>
    </source>
</evidence>
<dbReference type="EMBL" id="KQ965832">
    <property type="protein sequence ID" value="KXS10214.1"/>
    <property type="molecule type" value="Genomic_DNA"/>
</dbReference>
<feature type="compositionally biased region" description="Basic residues" evidence="1">
    <location>
        <begin position="92"/>
        <end position="109"/>
    </location>
</feature>